<reference evidence="2 3" key="1">
    <citation type="journal article" date="2018" name="Sci. Rep.">
        <title>Raphidocelis subcapitata (=Pseudokirchneriella subcapitata) provides an insight into genome evolution and environmental adaptations in the Sphaeropleales.</title>
        <authorList>
            <person name="Suzuki S."/>
            <person name="Yamaguchi H."/>
            <person name="Nakajima N."/>
            <person name="Kawachi M."/>
        </authorList>
    </citation>
    <scope>NUCLEOTIDE SEQUENCE [LARGE SCALE GENOMIC DNA]</scope>
    <source>
        <strain evidence="2 3">NIES-35</strain>
    </source>
</reference>
<keyword evidence="3" id="KW-1185">Reference proteome</keyword>
<evidence type="ECO:0000313" key="3">
    <source>
        <dbReference type="Proteomes" id="UP000247498"/>
    </source>
</evidence>
<evidence type="ECO:0000256" key="1">
    <source>
        <dbReference type="SAM" id="SignalP"/>
    </source>
</evidence>
<accession>A0A2V0PGT4</accession>
<keyword evidence="1" id="KW-0732">Signal</keyword>
<dbReference type="InParanoid" id="A0A2V0PGT4"/>
<gene>
    <name evidence="2" type="ORF">Rsub_11562</name>
</gene>
<dbReference type="OrthoDB" id="559285at2759"/>
<sequence>MAPMLCRTASATALVACVCLFLDFSAVAAAAGGAAVPARVLRITVQSTEPCVDNLPTRAVKRDLRKLLRPLDRKAKPRVEAGPCVAGGSGGASYEFVVNVTTKAKDAAAAARALTVSAQINDDFAAAMPRTAKALGATSGGAAAWQLSHVVELTLAPAAEMGLVAPVRQVAIDLGAGSEAKPYSFAADTGSPLLGATCNTPTYAEVCGRNHTSNFDVSAADLIPTKEECDAAGIGCWQQGQCWYSQALTGGEGYNSPAGLLVRGAWAFRAVVGLGGAPLEIPYGTIACAERYMFGEGSDKKREMTACPPPMTDVDGLKAECPGVNHGMDAGFTFKAPDFMSAGGKIPSAVGVPQQVYEAGLIAEQVLSFCWTPRPQNADCSAKDPTQATNFAVFGPATPTGLDASSLVEASLVYWPQPSNDSSSEPATAHFYSAVAAALIPKPNGTGNYEHRYGGGGEALPLALWDTGAGGASSVPQKVLDSYLDFYTAMRPAVEAAIAARFDNATVQAEKSKDKVLATCGSNTAEDEKGKPTDWVMNTVELPPGASGADVDFARAQLASLFPETVELVLSNGVTAAIPGSFLINGCGVDGATTSVSVCSFLRASTGQQQPFWFAVPWFEGRFVQFDVSAAVQNTTQYGVMRFTTGKVECSFDTS</sequence>
<comment type="caution">
    <text evidence="2">The sequence shown here is derived from an EMBL/GenBank/DDBJ whole genome shotgun (WGS) entry which is preliminary data.</text>
</comment>
<proteinExistence type="predicted"/>
<organism evidence="2 3">
    <name type="scientific">Raphidocelis subcapitata</name>
    <dbReference type="NCBI Taxonomy" id="307507"/>
    <lineage>
        <taxon>Eukaryota</taxon>
        <taxon>Viridiplantae</taxon>
        <taxon>Chlorophyta</taxon>
        <taxon>core chlorophytes</taxon>
        <taxon>Chlorophyceae</taxon>
        <taxon>CS clade</taxon>
        <taxon>Sphaeropleales</taxon>
        <taxon>Selenastraceae</taxon>
        <taxon>Raphidocelis</taxon>
    </lineage>
</organism>
<feature type="chain" id="PRO_5016177834" description="Peptidase A1 domain-containing protein" evidence="1">
    <location>
        <begin position="30"/>
        <end position="655"/>
    </location>
</feature>
<feature type="signal peptide" evidence="1">
    <location>
        <begin position="1"/>
        <end position="29"/>
    </location>
</feature>
<evidence type="ECO:0008006" key="4">
    <source>
        <dbReference type="Google" id="ProtNLM"/>
    </source>
</evidence>
<dbReference type="EMBL" id="BDRX01000141">
    <property type="protein sequence ID" value="GBF98976.1"/>
    <property type="molecule type" value="Genomic_DNA"/>
</dbReference>
<name>A0A2V0PGT4_9CHLO</name>
<dbReference type="Proteomes" id="UP000247498">
    <property type="component" value="Unassembled WGS sequence"/>
</dbReference>
<evidence type="ECO:0000313" key="2">
    <source>
        <dbReference type="EMBL" id="GBF98976.1"/>
    </source>
</evidence>
<dbReference type="AlphaFoldDB" id="A0A2V0PGT4"/>
<protein>
    <recommendedName>
        <fullName evidence="4">Peptidase A1 domain-containing protein</fullName>
    </recommendedName>
</protein>